<accession>A0A9X2BXM6</accession>
<dbReference type="Proteomes" id="UP001139353">
    <property type="component" value="Unassembled WGS sequence"/>
</dbReference>
<reference evidence="6" key="1">
    <citation type="submission" date="2021-11" db="EMBL/GenBank/DDBJ databases">
        <title>BS-T2-15 a new species belonging to the Comamonadaceae family isolated from the soil of a French oak forest.</title>
        <authorList>
            <person name="Mieszkin S."/>
            <person name="Alain K."/>
        </authorList>
    </citation>
    <scope>NUCLEOTIDE SEQUENCE</scope>
    <source>
        <strain evidence="6">BS-T2-15</strain>
    </source>
</reference>
<gene>
    <name evidence="6" type="ORF">LPC04_03345</name>
</gene>
<dbReference type="GO" id="GO:0016787">
    <property type="term" value="F:hydrolase activity"/>
    <property type="evidence" value="ECO:0007669"/>
    <property type="project" value="UniProtKB-UniRule"/>
</dbReference>
<evidence type="ECO:0000256" key="1">
    <source>
        <dbReference type="ARBA" id="ARBA00008950"/>
    </source>
</evidence>
<dbReference type="PROSITE" id="PS01269">
    <property type="entry name" value="UPF0025"/>
    <property type="match status" value="1"/>
</dbReference>
<comment type="caution">
    <text evidence="6">The sequence shown here is derived from an EMBL/GenBank/DDBJ whole genome shotgun (WGS) entry which is preliminary data.</text>
</comment>
<keyword evidence="2 4" id="KW-0479">Metal-binding</keyword>
<dbReference type="EC" id="3.1.4.-" evidence="4"/>
<keyword evidence="3" id="KW-0378">Hydrolase</keyword>
<evidence type="ECO:0000313" key="6">
    <source>
        <dbReference type="EMBL" id="MCK9684738.1"/>
    </source>
</evidence>
<feature type="domain" description="Calcineurin-like phosphoesterase" evidence="5">
    <location>
        <begin position="3"/>
        <end position="139"/>
    </location>
</feature>
<dbReference type="PANTHER" id="PTHR11124">
    <property type="entry name" value="VACUOLAR SORTING PROTEIN VPS29"/>
    <property type="match status" value="1"/>
</dbReference>
<evidence type="ECO:0000256" key="2">
    <source>
        <dbReference type="ARBA" id="ARBA00022723"/>
    </source>
</evidence>
<dbReference type="GO" id="GO:0046872">
    <property type="term" value="F:metal ion binding"/>
    <property type="evidence" value="ECO:0007669"/>
    <property type="project" value="UniProtKB-KW"/>
</dbReference>
<dbReference type="InterPro" id="IPR020935">
    <property type="entry name" value="PdiEstase_YfcE_CS"/>
</dbReference>
<sequence>MIRIGLVSDTHGLLRPEALDVLRGSDFIVHAGDIGEGVLEPLSTIAPVTAVRGNNDRAPWAQRIAETEQLRFGDVMLHVLHDLAGLAIDPKAAGVDVVVSGHSHRPKVERRSGVLYVNPGSAGPVRFRLPVSVALMQVTGKDVAVRIVELESLRTA</sequence>
<comment type="similarity">
    <text evidence="1 4">Belongs to the metallophosphoesterase superfamily. YfcE family.</text>
</comment>
<dbReference type="InterPro" id="IPR024654">
    <property type="entry name" value="Calcineurin-like_PHP_lpxH"/>
</dbReference>
<evidence type="ECO:0000256" key="4">
    <source>
        <dbReference type="RuleBase" id="RU362039"/>
    </source>
</evidence>
<dbReference type="Gene3D" id="3.60.21.10">
    <property type="match status" value="1"/>
</dbReference>
<proteinExistence type="inferred from homology"/>
<dbReference type="EMBL" id="JAJLJH010000001">
    <property type="protein sequence ID" value="MCK9684738.1"/>
    <property type="molecule type" value="Genomic_DNA"/>
</dbReference>
<keyword evidence="7" id="KW-1185">Reference proteome</keyword>
<evidence type="ECO:0000259" key="5">
    <source>
        <dbReference type="Pfam" id="PF12850"/>
    </source>
</evidence>
<organism evidence="6 7">
    <name type="scientific">Scleromatobacter humisilvae</name>
    <dbReference type="NCBI Taxonomy" id="2897159"/>
    <lineage>
        <taxon>Bacteria</taxon>
        <taxon>Pseudomonadati</taxon>
        <taxon>Pseudomonadota</taxon>
        <taxon>Betaproteobacteria</taxon>
        <taxon>Burkholderiales</taxon>
        <taxon>Sphaerotilaceae</taxon>
        <taxon>Scleromatobacter</taxon>
    </lineage>
</organism>
<dbReference type="NCBIfam" id="TIGR00040">
    <property type="entry name" value="yfcE"/>
    <property type="match status" value="1"/>
</dbReference>
<dbReference type="RefSeq" id="WP_275680761.1">
    <property type="nucleotide sequence ID" value="NZ_JAJLJH010000001.1"/>
</dbReference>
<name>A0A9X2BXM6_9BURK</name>
<comment type="cofactor">
    <cofactor evidence="4">
        <name>a divalent metal cation</name>
        <dbReference type="ChEBI" id="CHEBI:60240"/>
    </cofactor>
</comment>
<evidence type="ECO:0000256" key="3">
    <source>
        <dbReference type="ARBA" id="ARBA00022801"/>
    </source>
</evidence>
<dbReference type="Pfam" id="PF12850">
    <property type="entry name" value="Metallophos_2"/>
    <property type="match status" value="1"/>
</dbReference>
<dbReference type="InterPro" id="IPR000979">
    <property type="entry name" value="Phosphodiesterase_MJ0936/Vps29"/>
</dbReference>
<evidence type="ECO:0000313" key="7">
    <source>
        <dbReference type="Proteomes" id="UP001139353"/>
    </source>
</evidence>
<dbReference type="AlphaFoldDB" id="A0A9X2BXM6"/>
<dbReference type="InterPro" id="IPR029052">
    <property type="entry name" value="Metallo-depent_PP-like"/>
</dbReference>
<protein>
    <recommendedName>
        <fullName evidence="4">Phosphoesterase</fullName>
        <ecNumber evidence="4">3.1.4.-</ecNumber>
    </recommendedName>
</protein>
<dbReference type="SUPFAM" id="SSF56300">
    <property type="entry name" value="Metallo-dependent phosphatases"/>
    <property type="match status" value="1"/>
</dbReference>